<dbReference type="PANTHER" id="PTHR12832:SF11">
    <property type="entry name" value="LD23868P"/>
    <property type="match status" value="1"/>
</dbReference>
<dbReference type="RefSeq" id="XP_005818274.1">
    <property type="nucleotide sequence ID" value="XM_005818217.1"/>
</dbReference>
<gene>
    <name evidence="3" type="ORF">GUITHDRAFT_122507</name>
</gene>
<evidence type="ECO:0000256" key="2">
    <source>
        <dbReference type="SAM" id="MobiDB-lite"/>
    </source>
</evidence>
<proteinExistence type="inferred from homology"/>
<dbReference type="PaxDb" id="55529-EKX31294"/>
<keyword evidence="5" id="KW-1185">Reference proteome</keyword>
<evidence type="ECO:0000313" key="3">
    <source>
        <dbReference type="EMBL" id="EKX31294.1"/>
    </source>
</evidence>
<dbReference type="GeneID" id="17288016"/>
<dbReference type="EMBL" id="JH993309">
    <property type="protein sequence ID" value="EKX31294.1"/>
    <property type="molecule type" value="Genomic_DNA"/>
</dbReference>
<feature type="compositionally biased region" description="Basic and acidic residues" evidence="2">
    <location>
        <begin position="825"/>
        <end position="843"/>
    </location>
</feature>
<reference evidence="3 5" key="1">
    <citation type="journal article" date="2012" name="Nature">
        <title>Algal genomes reveal evolutionary mosaicism and the fate of nucleomorphs.</title>
        <authorList>
            <consortium name="DOE Joint Genome Institute"/>
            <person name="Curtis B.A."/>
            <person name="Tanifuji G."/>
            <person name="Burki F."/>
            <person name="Gruber A."/>
            <person name="Irimia M."/>
            <person name="Maruyama S."/>
            <person name="Arias M.C."/>
            <person name="Ball S.G."/>
            <person name="Gile G.H."/>
            <person name="Hirakawa Y."/>
            <person name="Hopkins J.F."/>
            <person name="Kuo A."/>
            <person name="Rensing S.A."/>
            <person name="Schmutz J."/>
            <person name="Symeonidi A."/>
            <person name="Elias M."/>
            <person name="Eveleigh R.J."/>
            <person name="Herman E.K."/>
            <person name="Klute M.J."/>
            <person name="Nakayama T."/>
            <person name="Obornik M."/>
            <person name="Reyes-Prieto A."/>
            <person name="Armbrust E.V."/>
            <person name="Aves S.J."/>
            <person name="Beiko R.G."/>
            <person name="Coutinho P."/>
            <person name="Dacks J.B."/>
            <person name="Durnford D.G."/>
            <person name="Fast N.M."/>
            <person name="Green B.R."/>
            <person name="Grisdale C.J."/>
            <person name="Hempel F."/>
            <person name="Henrissat B."/>
            <person name="Hoppner M.P."/>
            <person name="Ishida K."/>
            <person name="Kim E."/>
            <person name="Koreny L."/>
            <person name="Kroth P.G."/>
            <person name="Liu Y."/>
            <person name="Malik S.B."/>
            <person name="Maier U.G."/>
            <person name="McRose D."/>
            <person name="Mock T."/>
            <person name="Neilson J.A."/>
            <person name="Onodera N.T."/>
            <person name="Poole A.M."/>
            <person name="Pritham E.J."/>
            <person name="Richards T.A."/>
            <person name="Rocap G."/>
            <person name="Roy S.W."/>
            <person name="Sarai C."/>
            <person name="Schaack S."/>
            <person name="Shirato S."/>
            <person name="Slamovits C.H."/>
            <person name="Spencer D.F."/>
            <person name="Suzuki S."/>
            <person name="Worden A.Z."/>
            <person name="Zauner S."/>
            <person name="Barry K."/>
            <person name="Bell C."/>
            <person name="Bharti A.K."/>
            <person name="Crow J.A."/>
            <person name="Grimwood J."/>
            <person name="Kramer R."/>
            <person name="Lindquist E."/>
            <person name="Lucas S."/>
            <person name="Salamov A."/>
            <person name="McFadden G.I."/>
            <person name="Lane C.E."/>
            <person name="Keeling P.J."/>
            <person name="Gray M.W."/>
            <person name="Grigoriev I.V."/>
            <person name="Archibald J.M."/>
        </authorList>
    </citation>
    <scope>NUCLEOTIDE SEQUENCE</scope>
    <source>
        <strain evidence="3 5">CCMP2712</strain>
    </source>
</reference>
<dbReference type="AlphaFoldDB" id="L1I606"/>
<dbReference type="GO" id="GO:0007165">
    <property type="term" value="P:signal transduction"/>
    <property type="evidence" value="ECO:0007669"/>
    <property type="project" value="TreeGrafter"/>
</dbReference>
<dbReference type="EnsemblProtists" id="EKX31294">
    <property type="protein sequence ID" value="EKX31294"/>
    <property type="gene ID" value="GUITHDRAFT_122507"/>
</dbReference>
<reference evidence="5" key="2">
    <citation type="submission" date="2012-11" db="EMBL/GenBank/DDBJ databases">
        <authorList>
            <person name="Kuo A."/>
            <person name="Curtis B.A."/>
            <person name="Tanifuji G."/>
            <person name="Burki F."/>
            <person name="Gruber A."/>
            <person name="Irimia M."/>
            <person name="Maruyama S."/>
            <person name="Arias M.C."/>
            <person name="Ball S.G."/>
            <person name="Gile G.H."/>
            <person name="Hirakawa Y."/>
            <person name="Hopkins J.F."/>
            <person name="Rensing S.A."/>
            <person name="Schmutz J."/>
            <person name="Symeonidi A."/>
            <person name="Elias M."/>
            <person name="Eveleigh R.J."/>
            <person name="Herman E.K."/>
            <person name="Klute M.J."/>
            <person name="Nakayama T."/>
            <person name="Obornik M."/>
            <person name="Reyes-Prieto A."/>
            <person name="Armbrust E.V."/>
            <person name="Aves S.J."/>
            <person name="Beiko R.G."/>
            <person name="Coutinho P."/>
            <person name="Dacks J.B."/>
            <person name="Durnford D.G."/>
            <person name="Fast N.M."/>
            <person name="Green B.R."/>
            <person name="Grisdale C."/>
            <person name="Hempe F."/>
            <person name="Henrissat B."/>
            <person name="Hoppner M.P."/>
            <person name="Ishida K.-I."/>
            <person name="Kim E."/>
            <person name="Koreny L."/>
            <person name="Kroth P.G."/>
            <person name="Liu Y."/>
            <person name="Malik S.-B."/>
            <person name="Maier U.G."/>
            <person name="McRose D."/>
            <person name="Mock T."/>
            <person name="Neilson J.A."/>
            <person name="Onodera N.T."/>
            <person name="Poole A.M."/>
            <person name="Pritham E.J."/>
            <person name="Richards T.A."/>
            <person name="Rocap G."/>
            <person name="Roy S.W."/>
            <person name="Sarai C."/>
            <person name="Schaack S."/>
            <person name="Shirato S."/>
            <person name="Slamovits C.H."/>
            <person name="Spencer D.F."/>
            <person name="Suzuki S."/>
            <person name="Worden A.Z."/>
            <person name="Zauner S."/>
            <person name="Barry K."/>
            <person name="Bell C."/>
            <person name="Bharti A.K."/>
            <person name="Crow J.A."/>
            <person name="Grimwood J."/>
            <person name="Kramer R."/>
            <person name="Lindquist E."/>
            <person name="Lucas S."/>
            <person name="Salamov A."/>
            <person name="McFadden G.I."/>
            <person name="Lane C.E."/>
            <person name="Keeling P.J."/>
            <person name="Gray M.W."/>
            <person name="Grigoriev I.V."/>
            <person name="Archibald J.M."/>
        </authorList>
    </citation>
    <scope>NUCLEOTIDE SEQUENCE</scope>
    <source>
        <strain evidence="5">CCMP2712</strain>
    </source>
</reference>
<dbReference type="HOGENOM" id="CLU_006472_1_0_1"/>
<dbReference type="eggNOG" id="KOG1981">
    <property type="taxonomic scope" value="Eukaryota"/>
</dbReference>
<sequence length="843" mass="97553">MRCITFGKPLPGNIGFAHHCNNIIRWCSNFIAKGDNIQECFKEQEGISEFYEDTQSIIYDNDEVFVCQSNRDLIAHDPEYYSRCHKNLYRRKTQQQIPNLDETSASLAISRFFRNHVLKGSIRFQVSRVNSTRIISEWMNTAPFEEVTARLRVNWVILRMKKMLETIIYLTTRAKIRARIPSDTRNVERPNVRVFLAAFMIIARPESCFECIGRLERTVEDAAKRLVSTFKDICSRVEDSKSRPVTLYDWHSWICFLKQLDEYLDAFKAWKIPDENKLTERIKHALLAVYRAESHLHPDNEEYDSMKAEFESQKVKLRAKMLQMAGPQGLESFDESLVLQGLSSINVDTPPSVPAPESSSMNASGLSSLPGRMTNEQLAHELLLDPTFTLDVEGAGYIENPVLAKVRESFKVAFWDSLVDDLRLSPPCYIRVLRVIGEVRDGMIDLTPGRSKELKEKIDTLYWQEQIESGTIDWESCISLIRGMLGIAMEIQEPFRKKETQDRWNELEQELRASTPQDQPMSFCKALEYVLSRVNVMRVDAANTRLRSIAHVIQNHGIEYEQAHMNKKLKANPTYLKRTPEWIHEVIQKEIERGRTDLARLVRGEAKAYVDIHTASVLSLITGNEPVKTKDCPETLLLDLSRLHKFHADFHFDVLSACMLAMASQRMLMAMKNDVRVPRFLEHLKAVLNRFEASLVEKKEFVRSVVSTFESELSVDERELVVCCLPSSSKPMAYSSEMLERLIEVPQMVLEKSFLPIEEQWLRLISENGIKTENEIPQSPFVRNVYERILRNTKKMRNMVSLNRKVHFDKYNNMIASYSQQLCRSQKDADKEPQEDSSKKPRV</sequence>
<dbReference type="OrthoDB" id="276323at2759"/>
<dbReference type="InterPro" id="IPR008862">
    <property type="entry name" value="Tcp11"/>
</dbReference>
<feature type="region of interest" description="Disordered" evidence="2">
    <location>
        <begin position="822"/>
        <end position="843"/>
    </location>
</feature>
<accession>L1I606</accession>
<evidence type="ECO:0000256" key="1">
    <source>
        <dbReference type="ARBA" id="ARBA00010954"/>
    </source>
</evidence>
<protein>
    <submittedName>
        <fullName evidence="3 4">Uncharacterized protein</fullName>
    </submittedName>
</protein>
<dbReference type="Proteomes" id="UP000011087">
    <property type="component" value="Unassembled WGS sequence"/>
</dbReference>
<evidence type="ECO:0000313" key="5">
    <source>
        <dbReference type="Proteomes" id="UP000011087"/>
    </source>
</evidence>
<organism evidence="3">
    <name type="scientific">Guillardia theta (strain CCMP2712)</name>
    <name type="common">Cryptophyte</name>
    <dbReference type="NCBI Taxonomy" id="905079"/>
    <lineage>
        <taxon>Eukaryota</taxon>
        <taxon>Cryptophyceae</taxon>
        <taxon>Pyrenomonadales</taxon>
        <taxon>Geminigeraceae</taxon>
        <taxon>Guillardia</taxon>
    </lineage>
</organism>
<dbReference type="Pfam" id="PF05794">
    <property type="entry name" value="Tcp11"/>
    <property type="match status" value="1"/>
</dbReference>
<evidence type="ECO:0000313" key="4">
    <source>
        <dbReference type="EnsemblProtists" id="EKX31294"/>
    </source>
</evidence>
<name>L1I606_GUITC</name>
<reference evidence="4" key="3">
    <citation type="submission" date="2016-03" db="UniProtKB">
        <authorList>
            <consortium name="EnsemblProtists"/>
        </authorList>
    </citation>
    <scope>IDENTIFICATION</scope>
</reference>
<dbReference type="KEGG" id="gtt:GUITHDRAFT_122507"/>
<dbReference type="PANTHER" id="PTHR12832">
    <property type="entry name" value="TESTIS-SPECIFIC PROTEIN PBS13 T-COMPLEX 11"/>
    <property type="match status" value="1"/>
</dbReference>
<comment type="similarity">
    <text evidence="1">Belongs to the TCP11 family.</text>
</comment>